<accession>F0WV24</accession>
<protein>
    <submittedName>
        <fullName evidence="1">AlNc14C285G10170 protein</fullName>
    </submittedName>
</protein>
<reference evidence="1" key="2">
    <citation type="submission" date="2011-02" db="EMBL/GenBank/DDBJ databases">
        <authorList>
            <person name="MacLean D."/>
        </authorList>
    </citation>
    <scope>NUCLEOTIDE SEQUENCE</scope>
</reference>
<organism evidence="1">
    <name type="scientific">Albugo laibachii Nc14</name>
    <dbReference type="NCBI Taxonomy" id="890382"/>
    <lineage>
        <taxon>Eukaryota</taxon>
        <taxon>Sar</taxon>
        <taxon>Stramenopiles</taxon>
        <taxon>Oomycota</taxon>
        <taxon>Peronosporomycetes</taxon>
        <taxon>Albuginales</taxon>
        <taxon>Albuginaceae</taxon>
        <taxon>Albugo</taxon>
    </lineage>
</organism>
<proteinExistence type="predicted"/>
<name>F0WV24_9STRA</name>
<gene>
    <name evidence="1" type="primary">AlNc14C285G10170</name>
    <name evidence="1" type="ORF">ALNC14_114050</name>
</gene>
<sequence length="93" mass="11005">MIQQKMKPFLWDETEGSICMAPCGFRQTVPLRIPCYVSERPSLRWVLSILPEFEIQPVKYPIAFRSLCNTIHNLSHREYKLQFSYDRLSQTVP</sequence>
<dbReference type="HOGENOM" id="CLU_2404123_0_0_1"/>
<dbReference type="AlphaFoldDB" id="F0WV24"/>
<dbReference type="EMBL" id="FR824330">
    <property type="protein sequence ID" value="CCA25261.1"/>
    <property type="molecule type" value="Genomic_DNA"/>
</dbReference>
<reference evidence="1" key="1">
    <citation type="journal article" date="2011" name="PLoS Biol.">
        <title>Gene gain and loss during evolution of obligate parasitism in the white rust pathogen of Arabidopsis thaliana.</title>
        <authorList>
            <person name="Kemen E."/>
            <person name="Gardiner A."/>
            <person name="Schultz-Larsen T."/>
            <person name="Kemen A.C."/>
            <person name="Balmuth A.L."/>
            <person name="Robert-Seilaniantz A."/>
            <person name="Bailey K."/>
            <person name="Holub E."/>
            <person name="Studholme D.J."/>
            <person name="Maclean D."/>
            <person name="Jones J.D."/>
        </authorList>
    </citation>
    <scope>NUCLEOTIDE SEQUENCE</scope>
</reference>
<evidence type="ECO:0000313" key="1">
    <source>
        <dbReference type="EMBL" id="CCA25261.1"/>
    </source>
</evidence>